<dbReference type="AlphaFoldDB" id="A0A839HUX4"/>
<accession>A0A839HUX4</accession>
<gene>
    <name evidence="2" type="ORF">H4F90_08985</name>
</gene>
<name>A0A839HUX4_9BURK</name>
<dbReference type="Proteomes" id="UP000586093">
    <property type="component" value="Unassembled WGS sequence"/>
</dbReference>
<sequence>MPLAPPPNRPVTSALRYDYASASDTGRMRQNNEDALGVDAATGLVVLADGMGGYNAGEVASQLAVDGLMQRLAPWLAGAGRQAEPATLGPRLQSAIGETNQQILDAARRHPAWAGMGTTLVLAVLQAQGVQLAHIGDSRAYRWGPRGLQQLSRDHSLLQEQIDAGLIAAAQAHAAAHRHLVTRALGVEPGVQAELAWHPLQAGDGLLLCSDGLSDMLDEAGLSRLLDPDAPLQPTAQALVEAANQAGGRDNISLVLIRALGPAVPARRWWSRRRG</sequence>
<dbReference type="PROSITE" id="PS51746">
    <property type="entry name" value="PPM_2"/>
    <property type="match status" value="1"/>
</dbReference>
<dbReference type="GO" id="GO:0004722">
    <property type="term" value="F:protein serine/threonine phosphatase activity"/>
    <property type="evidence" value="ECO:0007669"/>
    <property type="project" value="InterPro"/>
</dbReference>
<feature type="domain" description="PPM-type phosphatase" evidence="1">
    <location>
        <begin position="18"/>
        <end position="259"/>
    </location>
</feature>
<dbReference type="SMART" id="SM00331">
    <property type="entry name" value="PP2C_SIG"/>
    <property type="match status" value="1"/>
</dbReference>
<reference evidence="2 3" key="1">
    <citation type="submission" date="2020-08" db="EMBL/GenBank/DDBJ databases">
        <title>Aquariorum lacteus gen. nov., sp. nov., a new member of the family Comamonadaceae, isolated from freshwater aquarium.</title>
        <authorList>
            <person name="Chun S.-J."/>
        </authorList>
    </citation>
    <scope>NUCLEOTIDE SEQUENCE [LARGE SCALE GENOMIC DNA]</scope>
    <source>
        <strain evidence="2 3">SJAQ100</strain>
    </source>
</reference>
<comment type="caution">
    <text evidence="2">The sequence shown here is derived from an EMBL/GenBank/DDBJ whole genome shotgun (WGS) entry which is preliminary data.</text>
</comment>
<dbReference type="Gene3D" id="3.60.40.10">
    <property type="entry name" value="PPM-type phosphatase domain"/>
    <property type="match status" value="1"/>
</dbReference>
<dbReference type="PANTHER" id="PTHR13832">
    <property type="entry name" value="PROTEIN PHOSPHATASE 2C"/>
    <property type="match status" value="1"/>
</dbReference>
<evidence type="ECO:0000313" key="3">
    <source>
        <dbReference type="Proteomes" id="UP000586093"/>
    </source>
</evidence>
<dbReference type="SUPFAM" id="SSF81606">
    <property type="entry name" value="PP2C-like"/>
    <property type="match status" value="1"/>
</dbReference>
<keyword evidence="3" id="KW-1185">Reference proteome</keyword>
<dbReference type="Pfam" id="PF13672">
    <property type="entry name" value="PP2C_2"/>
    <property type="match status" value="1"/>
</dbReference>
<protein>
    <submittedName>
        <fullName evidence="2">Serine/threonine-protein phosphatase</fullName>
    </submittedName>
</protein>
<dbReference type="InterPro" id="IPR036457">
    <property type="entry name" value="PPM-type-like_dom_sf"/>
</dbReference>
<evidence type="ECO:0000313" key="2">
    <source>
        <dbReference type="EMBL" id="MBB1162114.1"/>
    </source>
</evidence>
<evidence type="ECO:0000259" key="1">
    <source>
        <dbReference type="PROSITE" id="PS51746"/>
    </source>
</evidence>
<organism evidence="2 3">
    <name type="scientific">Aquariibacter albus</name>
    <dbReference type="NCBI Taxonomy" id="2759899"/>
    <lineage>
        <taxon>Bacteria</taxon>
        <taxon>Pseudomonadati</taxon>
        <taxon>Pseudomonadota</taxon>
        <taxon>Betaproteobacteria</taxon>
        <taxon>Burkholderiales</taxon>
        <taxon>Sphaerotilaceae</taxon>
        <taxon>Aquariibacter</taxon>
    </lineage>
</organism>
<dbReference type="SMART" id="SM00332">
    <property type="entry name" value="PP2Cc"/>
    <property type="match status" value="1"/>
</dbReference>
<dbReference type="InterPro" id="IPR015655">
    <property type="entry name" value="PP2C"/>
</dbReference>
<dbReference type="PANTHER" id="PTHR13832:SF827">
    <property type="entry name" value="PROTEIN PHOSPHATASE 1L"/>
    <property type="match status" value="1"/>
</dbReference>
<dbReference type="InterPro" id="IPR001932">
    <property type="entry name" value="PPM-type_phosphatase-like_dom"/>
</dbReference>
<dbReference type="EMBL" id="JACIVI010000002">
    <property type="protein sequence ID" value="MBB1162114.1"/>
    <property type="molecule type" value="Genomic_DNA"/>
</dbReference>
<dbReference type="CDD" id="cd00143">
    <property type="entry name" value="PP2Cc"/>
    <property type="match status" value="1"/>
</dbReference>
<proteinExistence type="predicted"/>